<keyword evidence="6 9" id="KW-0418">Kinase</keyword>
<dbReference type="InterPro" id="IPR036393">
    <property type="entry name" value="AceGlu_kinase-like_sf"/>
</dbReference>
<dbReference type="InterPro" id="IPR004662">
    <property type="entry name" value="AcgluKinase_fam"/>
</dbReference>
<keyword evidence="2 9" id="KW-0055">Arginine biosynthesis</keyword>
<dbReference type="PANTHER" id="PTHR23342:SF0">
    <property type="entry name" value="N-ACETYLGLUTAMATE SYNTHASE, MITOCHONDRIAL"/>
    <property type="match status" value="1"/>
</dbReference>
<dbReference type="Proteomes" id="UP001596505">
    <property type="component" value="Unassembled WGS sequence"/>
</dbReference>
<dbReference type="PIRSF" id="PIRSF000728">
    <property type="entry name" value="NAGK"/>
    <property type="match status" value="1"/>
</dbReference>
<dbReference type="SUPFAM" id="SSF53633">
    <property type="entry name" value="Carbamate kinase-like"/>
    <property type="match status" value="1"/>
</dbReference>
<dbReference type="EC" id="2.7.2.8" evidence="9"/>
<sequence>MNFLVIKCGGSVIEKLPDSFYENIVDIQKSGKWLPVIVHGGGPLISSLLDKLNIETTFHNGLRVTTQEVLDVVEFVLNGSANKKIVRHLFKAGGKALGMSGADGNLLKAAPIEGNGDLGLVGKVVDVDTELIIQLIEQGYIPVISPISLDEQGQNYNINADTAASAIAQALKANLCFISDIPGIWIEEDGKKTVLNKITQREVAEMVADKKIVGGMVPKVEAAIDSLLEDVPEVVILNGFDDKSLLDYANNGKAGTKIILDEEVTHV</sequence>
<evidence type="ECO:0000313" key="11">
    <source>
        <dbReference type="EMBL" id="MFC7393799.1"/>
    </source>
</evidence>
<keyword evidence="12" id="KW-1185">Reference proteome</keyword>
<feature type="binding site" evidence="9">
    <location>
        <position position="157"/>
    </location>
    <ligand>
        <name>substrate</name>
    </ligand>
</feature>
<feature type="site" description="Transition state stabilizer" evidence="9">
    <location>
        <position position="219"/>
    </location>
</feature>
<gene>
    <name evidence="9 11" type="primary">argB</name>
    <name evidence="11" type="ORF">ACFQRG_12625</name>
</gene>
<dbReference type="EMBL" id="JBHTCO010000015">
    <property type="protein sequence ID" value="MFC7393799.1"/>
    <property type="molecule type" value="Genomic_DNA"/>
</dbReference>
<reference evidence="12" key="1">
    <citation type="journal article" date="2019" name="Int. J. Syst. Evol. Microbiol.">
        <title>The Global Catalogue of Microorganisms (GCM) 10K type strain sequencing project: providing services to taxonomists for standard genome sequencing and annotation.</title>
        <authorList>
            <consortium name="The Broad Institute Genomics Platform"/>
            <consortium name="The Broad Institute Genome Sequencing Center for Infectious Disease"/>
            <person name="Wu L."/>
            <person name="Ma J."/>
        </authorList>
    </citation>
    <scope>NUCLEOTIDE SEQUENCE [LARGE SCALE GENOMIC DNA]</scope>
    <source>
        <strain evidence="12">CGMCC 1.16305</strain>
    </source>
</reference>
<dbReference type="Pfam" id="PF00696">
    <property type="entry name" value="AA_kinase"/>
    <property type="match status" value="1"/>
</dbReference>
<evidence type="ECO:0000256" key="5">
    <source>
        <dbReference type="ARBA" id="ARBA00022741"/>
    </source>
</evidence>
<dbReference type="Gene3D" id="3.40.1160.10">
    <property type="entry name" value="Acetylglutamate kinase-like"/>
    <property type="match status" value="1"/>
</dbReference>
<comment type="function">
    <text evidence="9">Catalyzes the ATP-dependent phosphorylation of N-acetyl-L-glutamate.</text>
</comment>
<keyword evidence="5 9" id="KW-0547">Nucleotide-binding</keyword>
<keyword evidence="4 9" id="KW-0808">Transferase</keyword>
<evidence type="ECO:0000256" key="1">
    <source>
        <dbReference type="ARBA" id="ARBA00004828"/>
    </source>
</evidence>
<proteinExistence type="inferred from homology"/>
<comment type="subcellular location">
    <subcellularLocation>
        <location evidence="9">Cytoplasm</location>
    </subcellularLocation>
</comment>
<evidence type="ECO:0000256" key="9">
    <source>
        <dbReference type="HAMAP-Rule" id="MF_00082"/>
    </source>
</evidence>
<dbReference type="CDD" id="cd04238">
    <property type="entry name" value="AAK_NAGK-like"/>
    <property type="match status" value="1"/>
</dbReference>
<evidence type="ECO:0000256" key="6">
    <source>
        <dbReference type="ARBA" id="ARBA00022777"/>
    </source>
</evidence>
<keyword evidence="7 9" id="KW-0067">ATP-binding</keyword>
<protein>
    <recommendedName>
        <fullName evidence="9">Acetylglutamate kinase</fullName>
        <ecNumber evidence="9">2.7.2.8</ecNumber>
    </recommendedName>
    <alternativeName>
        <fullName evidence="9">N-acetyl-L-glutamate 5-phosphotransferase</fullName>
    </alternativeName>
    <alternativeName>
        <fullName evidence="9">NAG kinase</fullName>
        <shortName evidence="9">NAGK</shortName>
    </alternativeName>
</protein>
<dbReference type="PANTHER" id="PTHR23342">
    <property type="entry name" value="N-ACETYLGLUTAMATE SYNTHASE"/>
    <property type="match status" value="1"/>
</dbReference>
<dbReference type="InterPro" id="IPR037528">
    <property type="entry name" value="ArgB"/>
</dbReference>
<keyword evidence="3 9" id="KW-0028">Amino-acid biosynthesis</keyword>
<organism evidence="11 12">
    <name type="scientific">Scopulibacillus cellulosilyticus</name>
    <dbReference type="NCBI Taxonomy" id="2665665"/>
    <lineage>
        <taxon>Bacteria</taxon>
        <taxon>Bacillati</taxon>
        <taxon>Bacillota</taxon>
        <taxon>Bacilli</taxon>
        <taxon>Bacillales</taxon>
        <taxon>Sporolactobacillaceae</taxon>
        <taxon>Scopulibacillus</taxon>
    </lineage>
</organism>
<dbReference type="NCBIfam" id="TIGR00761">
    <property type="entry name" value="argB"/>
    <property type="match status" value="1"/>
</dbReference>
<feature type="site" description="Transition state stabilizer" evidence="9">
    <location>
        <position position="7"/>
    </location>
</feature>
<accession>A0ABW2PWR8</accession>
<evidence type="ECO:0000256" key="2">
    <source>
        <dbReference type="ARBA" id="ARBA00022571"/>
    </source>
</evidence>
<keyword evidence="9" id="KW-0963">Cytoplasm</keyword>
<dbReference type="GO" id="GO:0003991">
    <property type="term" value="F:acetylglutamate kinase activity"/>
    <property type="evidence" value="ECO:0007669"/>
    <property type="project" value="UniProtKB-EC"/>
</dbReference>
<evidence type="ECO:0000313" key="12">
    <source>
        <dbReference type="Proteomes" id="UP001596505"/>
    </source>
</evidence>
<comment type="similarity">
    <text evidence="9">Belongs to the acetylglutamate kinase family. ArgB subfamily.</text>
</comment>
<dbReference type="InterPro" id="IPR001048">
    <property type="entry name" value="Asp/Glu/Uridylate_kinase"/>
</dbReference>
<name>A0ABW2PWR8_9BACL</name>
<evidence type="ECO:0000256" key="7">
    <source>
        <dbReference type="ARBA" id="ARBA00022840"/>
    </source>
</evidence>
<evidence type="ECO:0000259" key="10">
    <source>
        <dbReference type="Pfam" id="PF00696"/>
    </source>
</evidence>
<feature type="binding site" evidence="9">
    <location>
        <begin position="41"/>
        <end position="42"/>
    </location>
    <ligand>
        <name>substrate</name>
    </ligand>
</feature>
<feature type="domain" description="Aspartate/glutamate/uridylate kinase" evidence="10">
    <location>
        <begin position="3"/>
        <end position="238"/>
    </location>
</feature>
<feature type="binding site" evidence="9">
    <location>
        <position position="63"/>
    </location>
    <ligand>
        <name>substrate</name>
    </ligand>
</feature>
<evidence type="ECO:0000256" key="8">
    <source>
        <dbReference type="ARBA" id="ARBA00048141"/>
    </source>
</evidence>
<comment type="caution">
    <text evidence="11">The sequence shown here is derived from an EMBL/GenBank/DDBJ whole genome shotgun (WGS) entry which is preliminary data.</text>
</comment>
<dbReference type="HAMAP" id="MF_00082">
    <property type="entry name" value="ArgB"/>
    <property type="match status" value="1"/>
</dbReference>
<dbReference type="RefSeq" id="WP_380966489.1">
    <property type="nucleotide sequence ID" value="NZ_JBHTCO010000015.1"/>
</dbReference>
<evidence type="ECO:0000256" key="4">
    <source>
        <dbReference type="ARBA" id="ARBA00022679"/>
    </source>
</evidence>
<comment type="pathway">
    <text evidence="1 9">Amino-acid biosynthesis; L-arginine biosynthesis; N(2)-acetyl-L-ornithine from L-glutamate: step 2/4.</text>
</comment>
<evidence type="ECO:0000256" key="3">
    <source>
        <dbReference type="ARBA" id="ARBA00022605"/>
    </source>
</evidence>
<comment type="catalytic activity">
    <reaction evidence="8 9">
        <text>N-acetyl-L-glutamate + ATP = N-acetyl-L-glutamyl 5-phosphate + ADP</text>
        <dbReference type="Rhea" id="RHEA:14629"/>
        <dbReference type="ChEBI" id="CHEBI:30616"/>
        <dbReference type="ChEBI" id="CHEBI:44337"/>
        <dbReference type="ChEBI" id="CHEBI:57936"/>
        <dbReference type="ChEBI" id="CHEBI:456216"/>
        <dbReference type="EC" id="2.7.2.8"/>
    </reaction>
</comment>